<feature type="compositionally biased region" description="Low complexity" evidence="1">
    <location>
        <begin position="474"/>
        <end position="489"/>
    </location>
</feature>
<proteinExistence type="predicted"/>
<feature type="region of interest" description="Disordered" evidence="1">
    <location>
        <begin position="376"/>
        <end position="445"/>
    </location>
</feature>
<feature type="compositionally biased region" description="Low complexity" evidence="1">
    <location>
        <begin position="320"/>
        <end position="330"/>
    </location>
</feature>
<feature type="region of interest" description="Disordered" evidence="1">
    <location>
        <begin position="188"/>
        <end position="235"/>
    </location>
</feature>
<feature type="compositionally biased region" description="Low complexity" evidence="1">
    <location>
        <begin position="50"/>
        <end position="59"/>
    </location>
</feature>
<feature type="compositionally biased region" description="Basic and acidic residues" evidence="1">
    <location>
        <begin position="135"/>
        <end position="160"/>
    </location>
</feature>
<evidence type="ECO:0000256" key="2">
    <source>
        <dbReference type="SAM" id="Phobius"/>
    </source>
</evidence>
<keyword evidence="4" id="KW-1185">Reference proteome</keyword>
<protein>
    <recommendedName>
        <fullName evidence="5">SAP domain-containing protein</fullName>
    </recommendedName>
</protein>
<name>A0ABQ8YII2_9EUKA</name>
<sequence>MSEKILKISNPSGLTKVKLIKLLKNANIKVNTKLRKDAIVKFFTKQQIILEQENNQETSESSEQESLDERSTENESNSEEENQQEEEENLETEETTNEEDEIAEEEEKEQEEVTTQSEEEIKSLNNDQNMTTQDLKQEKKMKTIKENKQEKEKEEEKIGNDSEEENIDEGMLNQLKNEFQQKDYQIMKRKSELKTPQLTNTTKKKQKCKRKRKSKSQKNLKKKLNRFGTQPRRKKRDKIIHHNLIQSEKLNRKRIFQSEWYEDVNYLKEHDTEEEEEKDINKELFSQRYHFEKSKSKNKKFNAQKYKNRRLLARNKNKNQNKNTNKNLNLIETSENSNQFSNISPKDRMLPLAKLLSSQKNNMNVIPRRIQIQQQENGFGENSSGSGSDDVVNYNEEDNNFSENPTNNNIDQPFLNFQLENEPSHPNNSLNNKNENNYTLNSGDGEDDYSNGFINEVILNKNPIGNGTEKENKINNSNYNDNANVNYNYNGGGNENENENENENAEYSSETEISLLQTKIQNEDLSDNDLTGLNNSDDYKLNINYSQTKNLINRSTYSTNNFGNLTINQVCIYNLFVIFFTVFFIFAIYYLIKFYFK</sequence>
<feature type="compositionally biased region" description="Polar residues" evidence="1">
    <location>
        <begin position="331"/>
        <end position="344"/>
    </location>
</feature>
<gene>
    <name evidence="3" type="ORF">M0813_21569</name>
</gene>
<dbReference type="EMBL" id="JAOAOG010000166">
    <property type="protein sequence ID" value="KAJ6244304.1"/>
    <property type="molecule type" value="Genomic_DNA"/>
</dbReference>
<comment type="caution">
    <text evidence="3">The sequence shown here is derived from an EMBL/GenBank/DDBJ whole genome shotgun (WGS) entry which is preliminary data.</text>
</comment>
<feature type="region of interest" description="Disordered" evidence="1">
    <location>
        <begin position="312"/>
        <end position="345"/>
    </location>
</feature>
<keyword evidence="2" id="KW-1133">Transmembrane helix</keyword>
<feature type="compositionally biased region" description="Acidic residues" evidence="1">
    <location>
        <begin position="76"/>
        <end position="112"/>
    </location>
</feature>
<feature type="compositionally biased region" description="Polar residues" evidence="1">
    <location>
        <begin position="401"/>
        <end position="411"/>
    </location>
</feature>
<feature type="compositionally biased region" description="Low complexity" evidence="1">
    <location>
        <begin position="376"/>
        <end position="394"/>
    </location>
</feature>
<accession>A0ABQ8YII2</accession>
<keyword evidence="2" id="KW-0472">Membrane</keyword>
<dbReference type="Proteomes" id="UP001150062">
    <property type="component" value="Unassembled WGS sequence"/>
</dbReference>
<evidence type="ECO:0000313" key="4">
    <source>
        <dbReference type="Proteomes" id="UP001150062"/>
    </source>
</evidence>
<reference evidence="3" key="1">
    <citation type="submission" date="2022-08" db="EMBL/GenBank/DDBJ databases">
        <title>Novel sulfate-reducing endosymbionts in the free-living metamonad Anaeramoeba.</title>
        <authorList>
            <person name="Jerlstrom-Hultqvist J."/>
            <person name="Cepicka I."/>
            <person name="Gallot-Lavallee L."/>
            <person name="Salas-Leiva D."/>
            <person name="Curtis B.A."/>
            <person name="Zahonova K."/>
            <person name="Pipaliya S."/>
            <person name="Dacks J."/>
            <person name="Roger A.J."/>
        </authorList>
    </citation>
    <scope>NUCLEOTIDE SEQUENCE</scope>
    <source>
        <strain evidence="3">Schooner1</strain>
    </source>
</reference>
<organism evidence="3 4">
    <name type="scientific">Anaeramoeba flamelloides</name>
    <dbReference type="NCBI Taxonomy" id="1746091"/>
    <lineage>
        <taxon>Eukaryota</taxon>
        <taxon>Metamonada</taxon>
        <taxon>Anaeramoebidae</taxon>
        <taxon>Anaeramoeba</taxon>
    </lineage>
</organism>
<feature type="compositionally biased region" description="Basic residues" evidence="1">
    <location>
        <begin position="202"/>
        <end position="235"/>
    </location>
</feature>
<evidence type="ECO:0000256" key="1">
    <source>
        <dbReference type="SAM" id="MobiDB-lite"/>
    </source>
</evidence>
<evidence type="ECO:0000313" key="3">
    <source>
        <dbReference type="EMBL" id="KAJ6244304.1"/>
    </source>
</evidence>
<keyword evidence="2" id="KW-0812">Transmembrane</keyword>
<feature type="region of interest" description="Disordered" evidence="1">
    <location>
        <begin position="462"/>
        <end position="504"/>
    </location>
</feature>
<feature type="region of interest" description="Disordered" evidence="1">
    <location>
        <begin position="50"/>
        <end position="173"/>
    </location>
</feature>
<feature type="transmembrane region" description="Helical" evidence="2">
    <location>
        <begin position="572"/>
        <end position="592"/>
    </location>
</feature>
<feature type="compositionally biased region" description="Low complexity" evidence="1">
    <location>
        <begin position="427"/>
        <end position="441"/>
    </location>
</feature>
<feature type="compositionally biased region" description="Polar residues" evidence="1">
    <location>
        <begin position="123"/>
        <end position="134"/>
    </location>
</feature>
<evidence type="ECO:0008006" key="5">
    <source>
        <dbReference type="Google" id="ProtNLM"/>
    </source>
</evidence>